<evidence type="ECO:0000313" key="6">
    <source>
        <dbReference type="Proteomes" id="UP000186997"/>
    </source>
</evidence>
<dbReference type="EMBL" id="FTPR01000002">
    <property type="protein sequence ID" value="SIT87661.1"/>
    <property type="molecule type" value="Genomic_DNA"/>
</dbReference>
<dbReference type="GO" id="GO:0005829">
    <property type="term" value="C:cytosol"/>
    <property type="evidence" value="ECO:0007669"/>
    <property type="project" value="TreeGrafter"/>
</dbReference>
<dbReference type="Pfam" id="PF00370">
    <property type="entry name" value="FGGY_N"/>
    <property type="match status" value="1"/>
</dbReference>
<dbReference type="Gene3D" id="3.30.420.40">
    <property type="match status" value="1"/>
</dbReference>
<evidence type="ECO:0000259" key="4">
    <source>
        <dbReference type="Pfam" id="PF00370"/>
    </source>
</evidence>
<proteinExistence type="inferred from homology"/>
<evidence type="ECO:0000313" key="5">
    <source>
        <dbReference type="EMBL" id="SIT87661.1"/>
    </source>
</evidence>
<evidence type="ECO:0000256" key="3">
    <source>
        <dbReference type="ARBA" id="ARBA00022777"/>
    </source>
</evidence>
<dbReference type="STRING" id="287098.SAMN05421665_2485"/>
<accession>A0A1R3X9I4</accession>
<dbReference type="GO" id="GO:0004370">
    <property type="term" value="F:glycerol kinase activity"/>
    <property type="evidence" value="ECO:0007669"/>
    <property type="project" value="TreeGrafter"/>
</dbReference>
<keyword evidence="6" id="KW-1185">Reference proteome</keyword>
<dbReference type="PANTHER" id="PTHR10196:SF78">
    <property type="entry name" value="GLYCEROL KINASE"/>
    <property type="match status" value="1"/>
</dbReference>
<sequence>MRLTYILAIDQGTTSTRATVFDATMGVLASTQEEFTQHFPQSGWVEHDPEDLWKTTVGTCGMAIARSGISPSQIAGIGITNQQEFAASWVRETQFQLQMDDAQRNAKYAVWKKVAHATMSF</sequence>
<dbReference type="InterPro" id="IPR018484">
    <property type="entry name" value="FGGY_N"/>
</dbReference>
<dbReference type="GO" id="GO:0019563">
    <property type="term" value="P:glycerol catabolic process"/>
    <property type="evidence" value="ECO:0007669"/>
    <property type="project" value="TreeGrafter"/>
</dbReference>
<dbReference type="Proteomes" id="UP000186997">
    <property type="component" value="Unassembled WGS sequence"/>
</dbReference>
<dbReference type="SUPFAM" id="SSF53067">
    <property type="entry name" value="Actin-like ATPase domain"/>
    <property type="match status" value="1"/>
</dbReference>
<feature type="domain" description="Carbohydrate kinase FGGY N-terminal" evidence="4">
    <location>
        <begin position="5"/>
        <end position="93"/>
    </location>
</feature>
<dbReference type="PANTHER" id="PTHR10196">
    <property type="entry name" value="SUGAR KINASE"/>
    <property type="match status" value="1"/>
</dbReference>
<evidence type="ECO:0000256" key="1">
    <source>
        <dbReference type="ARBA" id="ARBA00009156"/>
    </source>
</evidence>
<dbReference type="AlphaFoldDB" id="A0A1R3X9I4"/>
<comment type="similarity">
    <text evidence="1">Belongs to the FGGY kinase family.</text>
</comment>
<keyword evidence="2" id="KW-0808">Transferase</keyword>
<protein>
    <submittedName>
        <fullName evidence="5">Glycerol kinase</fullName>
    </submittedName>
</protein>
<dbReference type="InterPro" id="IPR043129">
    <property type="entry name" value="ATPase_NBD"/>
</dbReference>
<evidence type="ECO:0000256" key="2">
    <source>
        <dbReference type="ARBA" id="ARBA00022679"/>
    </source>
</evidence>
<name>A0A1R3X9I4_9RHOB</name>
<reference evidence="6" key="1">
    <citation type="submission" date="2017-01" db="EMBL/GenBank/DDBJ databases">
        <authorList>
            <person name="Varghese N."/>
            <person name="Submissions S."/>
        </authorList>
    </citation>
    <scope>NUCLEOTIDE SEQUENCE [LARGE SCALE GENOMIC DNA]</scope>
    <source>
        <strain evidence="6">DSM 29591</strain>
    </source>
</reference>
<organism evidence="5 6">
    <name type="scientific">Yoonia rosea</name>
    <dbReference type="NCBI Taxonomy" id="287098"/>
    <lineage>
        <taxon>Bacteria</taxon>
        <taxon>Pseudomonadati</taxon>
        <taxon>Pseudomonadota</taxon>
        <taxon>Alphaproteobacteria</taxon>
        <taxon>Rhodobacterales</taxon>
        <taxon>Paracoccaceae</taxon>
        <taxon>Yoonia</taxon>
    </lineage>
</organism>
<gene>
    <name evidence="5" type="ORF">SAMN05421665_2485</name>
</gene>
<keyword evidence="3 5" id="KW-0418">Kinase</keyword>